<protein>
    <submittedName>
        <fullName evidence="2">Cytochrome ubiquinol oxidase subunit I</fullName>
    </submittedName>
</protein>
<feature type="compositionally biased region" description="Polar residues" evidence="1">
    <location>
        <begin position="36"/>
        <end position="48"/>
    </location>
</feature>
<dbReference type="AlphaFoldDB" id="A0A3D4SVH5"/>
<evidence type="ECO:0000313" key="2">
    <source>
        <dbReference type="EMBL" id="HCT13288.1"/>
    </source>
</evidence>
<comment type="caution">
    <text evidence="2">The sequence shown here is derived from an EMBL/GenBank/DDBJ whole genome shotgun (WGS) entry which is preliminary data.</text>
</comment>
<gene>
    <name evidence="2" type="ORF">DIW82_00430</name>
</gene>
<sequence>RAVLAEPPDEDGPTVDGDAGPAEPVHFTTAPAATDPTESAESTDSTDPVTAGRSV</sequence>
<name>A0A3D4SVH5_9CORY</name>
<organism evidence="2 3">
    <name type="scientific">Corynebacterium nuruki</name>
    <dbReference type="NCBI Taxonomy" id="1032851"/>
    <lineage>
        <taxon>Bacteria</taxon>
        <taxon>Bacillati</taxon>
        <taxon>Actinomycetota</taxon>
        <taxon>Actinomycetes</taxon>
        <taxon>Mycobacteriales</taxon>
        <taxon>Corynebacteriaceae</taxon>
        <taxon>Corynebacterium</taxon>
    </lineage>
</organism>
<evidence type="ECO:0000256" key="1">
    <source>
        <dbReference type="SAM" id="MobiDB-lite"/>
    </source>
</evidence>
<reference evidence="2 3" key="1">
    <citation type="journal article" date="2018" name="Nat. Biotechnol.">
        <title>A standardized bacterial taxonomy based on genome phylogeny substantially revises the tree of life.</title>
        <authorList>
            <person name="Parks D.H."/>
            <person name="Chuvochina M."/>
            <person name="Waite D.W."/>
            <person name="Rinke C."/>
            <person name="Skarshewski A."/>
            <person name="Chaumeil P.A."/>
            <person name="Hugenholtz P."/>
        </authorList>
    </citation>
    <scope>NUCLEOTIDE SEQUENCE [LARGE SCALE GENOMIC DNA]</scope>
    <source>
        <strain evidence="2">UBA11247</strain>
    </source>
</reference>
<feature type="region of interest" description="Disordered" evidence="1">
    <location>
        <begin position="1"/>
        <end position="55"/>
    </location>
</feature>
<proteinExistence type="predicted"/>
<dbReference type="EMBL" id="DQID01000006">
    <property type="protein sequence ID" value="HCT13288.1"/>
    <property type="molecule type" value="Genomic_DNA"/>
</dbReference>
<dbReference type="Proteomes" id="UP000261739">
    <property type="component" value="Unassembled WGS sequence"/>
</dbReference>
<evidence type="ECO:0000313" key="3">
    <source>
        <dbReference type="Proteomes" id="UP000261739"/>
    </source>
</evidence>
<accession>A0A3D4SVH5</accession>
<feature type="non-terminal residue" evidence="2">
    <location>
        <position position="1"/>
    </location>
</feature>